<dbReference type="SUPFAM" id="SSF55120">
    <property type="entry name" value="Pseudouridine synthase"/>
    <property type="match status" value="1"/>
</dbReference>
<reference evidence="6 7" key="1">
    <citation type="submission" date="2015-04" db="EMBL/GenBank/DDBJ databases">
        <authorList>
            <person name="Syromyatnikov M.Y."/>
            <person name="Popov V.N."/>
        </authorList>
    </citation>
    <scope>NUCLEOTIDE SEQUENCE [LARGE SCALE GENOMIC DNA]</scope>
    <source>
        <strain evidence="6">WF-38-12</strain>
    </source>
</reference>
<dbReference type="InterPro" id="IPR001406">
    <property type="entry name" value="PsdUridine_synth_TruA"/>
</dbReference>
<dbReference type="GO" id="GO:0005737">
    <property type="term" value="C:cytoplasm"/>
    <property type="evidence" value="ECO:0007669"/>
    <property type="project" value="TreeGrafter"/>
</dbReference>
<evidence type="ECO:0000313" key="6">
    <source>
        <dbReference type="EMBL" id="CRG92533.1"/>
    </source>
</evidence>
<feature type="region of interest" description="Disordered" evidence="4">
    <location>
        <begin position="25"/>
        <end position="89"/>
    </location>
</feature>
<name>A0A0U1MA52_TALIS</name>
<evidence type="ECO:0000256" key="3">
    <source>
        <dbReference type="ARBA" id="ARBA00023235"/>
    </source>
</evidence>
<comment type="similarity">
    <text evidence="1">Belongs to the tRNA pseudouridine synthase TruA family.</text>
</comment>
<dbReference type="GO" id="GO:0009982">
    <property type="term" value="F:pseudouridine synthase activity"/>
    <property type="evidence" value="ECO:0007669"/>
    <property type="project" value="InterPro"/>
</dbReference>
<evidence type="ECO:0000313" key="7">
    <source>
        <dbReference type="Proteomes" id="UP000054383"/>
    </source>
</evidence>
<gene>
    <name evidence="6" type="ORF">PISL3812_09594</name>
</gene>
<dbReference type="OrthoDB" id="25767at2759"/>
<keyword evidence="3" id="KW-0413">Isomerase</keyword>
<dbReference type="PANTHER" id="PTHR11142">
    <property type="entry name" value="PSEUDOURIDYLATE SYNTHASE"/>
    <property type="match status" value="1"/>
</dbReference>
<dbReference type="Gene3D" id="3.30.70.660">
    <property type="entry name" value="Pseudouridine synthase I, catalytic domain, C-terminal subdomain"/>
    <property type="match status" value="1"/>
</dbReference>
<dbReference type="InterPro" id="IPR020097">
    <property type="entry name" value="PsdUridine_synth_TruA_a/b_dom"/>
</dbReference>
<dbReference type="GO" id="GO:0005634">
    <property type="term" value="C:nucleus"/>
    <property type="evidence" value="ECO:0007669"/>
    <property type="project" value="TreeGrafter"/>
</dbReference>
<feature type="domain" description="Pseudouridine synthase I TruA alpha/beta" evidence="5">
    <location>
        <begin position="332"/>
        <end position="474"/>
    </location>
</feature>
<dbReference type="InterPro" id="IPR020103">
    <property type="entry name" value="PsdUridine_synth_cat_dom_sf"/>
</dbReference>
<dbReference type="GO" id="GO:0031119">
    <property type="term" value="P:tRNA pseudouridine synthesis"/>
    <property type="evidence" value="ECO:0007669"/>
    <property type="project" value="TreeGrafter"/>
</dbReference>
<dbReference type="GO" id="GO:0003723">
    <property type="term" value="F:RNA binding"/>
    <property type="evidence" value="ECO:0007669"/>
    <property type="project" value="InterPro"/>
</dbReference>
<dbReference type="Proteomes" id="UP000054383">
    <property type="component" value="Unassembled WGS sequence"/>
</dbReference>
<dbReference type="Pfam" id="PF01416">
    <property type="entry name" value="PseudoU_synth_1"/>
    <property type="match status" value="1"/>
</dbReference>
<dbReference type="EMBL" id="CVMT01000013">
    <property type="protein sequence ID" value="CRG92533.1"/>
    <property type="molecule type" value="Genomic_DNA"/>
</dbReference>
<dbReference type="InterPro" id="IPR020094">
    <property type="entry name" value="TruA/RsuA/RluB/E/F_N"/>
</dbReference>
<dbReference type="PANTHER" id="PTHR11142:SF5">
    <property type="entry name" value="TRNA PSEUDOURIDINE(38_39) SYNTHASE"/>
    <property type="match status" value="1"/>
</dbReference>
<dbReference type="InterPro" id="IPR020095">
    <property type="entry name" value="PsdUridine_synth_TruA_C"/>
</dbReference>
<dbReference type="AlphaFoldDB" id="A0A0U1MA52"/>
<evidence type="ECO:0000256" key="1">
    <source>
        <dbReference type="ARBA" id="ARBA00009375"/>
    </source>
</evidence>
<dbReference type="STRING" id="28573.A0A0U1MA52"/>
<feature type="region of interest" description="Disordered" evidence="4">
    <location>
        <begin position="379"/>
        <end position="399"/>
    </location>
</feature>
<dbReference type="OMA" id="SCRERRY"/>
<protein>
    <recommendedName>
        <fullName evidence="5">Pseudouridine synthase I TruA alpha/beta domain-containing protein</fullName>
    </recommendedName>
</protein>
<proteinExistence type="inferred from homology"/>
<evidence type="ECO:0000259" key="5">
    <source>
        <dbReference type="Pfam" id="PF01416"/>
    </source>
</evidence>
<organism evidence="6 7">
    <name type="scientific">Talaromyces islandicus</name>
    <name type="common">Penicillium islandicum</name>
    <dbReference type="NCBI Taxonomy" id="28573"/>
    <lineage>
        <taxon>Eukaryota</taxon>
        <taxon>Fungi</taxon>
        <taxon>Dikarya</taxon>
        <taxon>Ascomycota</taxon>
        <taxon>Pezizomycotina</taxon>
        <taxon>Eurotiomycetes</taxon>
        <taxon>Eurotiomycetidae</taxon>
        <taxon>Eurotiales</taxon>
        <taxon>Trichocomaceae</taxon>
        <taxon>Talaromyces</taxon>
        <taxon>Talaromyces sect. Islandici</taxon>
    </lineage>
</organism>
<dbReference type="GO" id="GO:1990481">
    <property type="term" value="P:mRNA pseudouridine synthesis"/>
    <property type="evidence" value="ECO:0007669"/>
    <property type="project" value="TreeGrafter"/>
</dbReference>
<dbReference type="Gene3D" id="3.30.70.580">
    <property type="entry name" value="Pseudouridine synthase I, catalytic domain, N-terminal subdomain"/>
    <property type="match status" value="1"/>
</dbReference>
<keyword evidence="2" id="KW-0819">tRNA processing</keyword>
<feature type="compositionally biased region" description="Low complexity" evidence="4">
    <location>
        <begin position="35"/>
        <end position="46"/>
    </location>
</feature>
<keyword evidence="7" id="KW-1185">Reference proteome</keyword>
<evidence type="ECO:0000256" key="4">
    <source>
        <dbReference type="SAM" id="MobiDB-lite"/>
    </source>
</evidence>
<dbReference type="HAMAP" id="MF_00171">
    <property type="entry name" value="TruA"/>
    <property type="match status" value="1"/>
</dbReference>
<evidence type="ECO:0000256" key="2">
    <source>
        <dbReference type="ARBA" id="ARBA00022694"/>
    </source>
</evidence>
<sequence>MAEPSPDYTTWSNSSLIGRIAELERQLNSQNNQLPTSSSSASAKSTPPCPETSDTPIVPQLPPKTLTPGDSTPVKSSSRSSKSQRDIDPSKYHTRHIALKFAYLGQRYNGFEHANNNITPLPTIEEELWKALRLGRLIFPASSSEFGDDYAVNRLSRARTLDWEGCQYSKCGRTDRGVSAFGQVIGIRVRSARPKKKAKTTNSAEDIATDTEKLTIDEVASSQDAIDQAPNACEDVDEEWDDIRDELPYIQILNNILPSDIRILAWCPHPPPDFDARFSCRERQYKYFFTQPAYSPTPGKLGFLRSAAYSRGISEKKLREGWLDIEAMREGCKHFIGAHDFRNFCKVDTSKQITNFERIIYDARIELADPKTDSVGYLGNTEFRPSENTPDAEHQSTVNEDWPSKPLVYTFTLRGSAFLWHQVRHMVAILFLIGQGVESPSIIPELLDVSKNPCKPAYEMASDAPLVLWDCSFPDLQSGSRANAVEWVYCGDPRQTNPLSGKGDGKFAPLGLIDSLWTTWSQRKMEEILAGALLDLAVSQGDSSFIKNEPPKKPFKSQKIFTGGNEGKLNGVYVPVMQKKRTATVEVQNARYLATQERKALRLQEGHAEV</sequence>
<accession>A0A0U1MA52</accession>